<dbReference type="PANTHER" id="PTHR43335">
    <property type="entry name" value="ABC TRANSPORTER, ATP-BINDING PROTEIN"/>
    <property type="match status" value="1"/>
</dbReference>
<dbReference type="SUPFAM" id="SSF52540">
    <property type="entry name" value="P-loop containing nucleoside triphosphate hydrolases"/>
    <property type="match status" value="1"/>
</dbReference>
<proteinExistence type="inferred from homology"/>
<dbReference type="CDD" id="cd03268">
    <property type="entry name" value="ABC_BcrA_bacitracin_resist"/>
    <property type="match status" value="1"/>
</dbReference>
<keyword evidence="3" id="KW-0547">Nucleotide-binding</keyword>
<reference evidence="6 7" key="1">
    <citation type="submission" date="2024-11" db="EMBL/GenBank/DDBJ databases">
        <title>The Natural Products Discovery Center: Release of the First 8490 Sequenced Strains for Exploring Actinobacteria Biosynthetic Diversity.</title>
        <authorList>
            <person name="Kalkreuter E."/>
            <person name="Kautsar S.A."/>
            <person name="Yang D."/>
            <person name="Bader C.D."/>
            <person name="Teijaro C.N."/>
            <person name="Fluegel L."/>
            <person name="Davis C.M."/>
            <person name="Simpson J.R."/>
            <person name="Lauterbach L."/>
            <person name="Steele A.D."/>
            <person name="Gui C."/>
            <person name="Meng S."/>
            <person name="Li G."/>
            <person name="Viehrig K."/>
            <person name="Ye F."/>
            <person name="Su P."/>
            <person name="Kiefer A.F."/>
            <person name="Nichols A."/>
            <person name="Cepeda A.J."/>
            <person name="Yan W."/>
            <person name="Fan B."/>
            <person name="Jiang Y."/>
            <person name="Adhikari A."/>
            <person name="Zheng C.-J."/>
            <person name="Schuster L."/>
            <person name="Cowan T.M."/>
            <person name="Smanski M.J."/>
            <person name="Chevrette M.G."/>
            <person name="De Carvalho L.P.S."/>
            <person name="Shen B."/>
        </authorList>
    </citation>
    <scope>NUCLEOTIDE SEQUENCE [LARGE SCALE GENOMIC DNA]</scope>
    <source>
        <strain evidence="6 7">NPDC020863</strain>
    </source>
</reference>
<name>A0ABW8LQ64_9ACTN</name>
<dbReference type="GO" id="GO:0005524">
    <property type="term" value="F:ATP binding"/>
    <property type="evidence" value="ECO:0007669"/>
    <property type="project" value="UniProtKB-KW"/>
</dbReference>
<evidence type="ECO:0000256" key="2">
    <source>
        <dbReference type="ARBA" id="ARBA00022448"/>
    </source>
</evidence>
<keyword evidence="2" id="KW-0813">Transport</keyword>
<dbReference type="PROSITE" id="PS50893">
    <property type="entry name" value="ABC_TRANSPORTER_2"/>
    <property type="match status" value="1"/>
</dbReference>
<comment type="similarity">
    <text evidence="1">Belongs to the ABC transporter superfamily.</text>
</comment>
<dbReference type="InterPro" id="IPR003593">
    <property type="entry name" value="AAA+_ATPase"/>
</dbReference>
<dbReference type="PROSITE" id="PS00211">
    <property type="entry name" value="ABC_TRANSPORTER_1"/>
    <property type="match status" value="1"/>
</dbReference>
<accession>A0ABW8LQ64</accession>
<dbReference type="Pfam" id="PF00005">
    <property type="entry name" value="ABC_tran"/>
    <property type="match status" value="1"/>
</dbReference>
<protein>
    <submittedName>
        <fullName evidence="6">ABC transporter ATP-binding protein</fullName>
    </submittedName>
</protein>
<dbReference type="Proteomes" id="UP001620295">
    <property type="component" value="Unassembled WGS sequence"/>
</dbReference>
<dbReference type="InterPro" id="IPR003439">
    <property type="entry name" value="ABC_transporter-like_ATP-bd"/>
</dbReference>
<evidence type="ECO:0000259" key="5">
    <source>
        <dbReference type="PROSITE" id="PS50893"/>
    </source>
</evidence>
<evidence type="ECO:0000256" key="3">
    <source>
        <dbReference type="ARBA" id="ARBA00022741"/>
    </source>
</evidence>
<dbReference type="PANTHER" id="PTHR43335:SF4">
    <property type="entry name" value="ABC TRANSPORTER, ATP-BINDING PROTEIN"/>
    <property type="match status" value="1"/>
</dbReference>
<organism evidence="6 7">
    <name type="scientific">Streptomyces milbemycinicus</name>
    <dbReference type="NCBI Taxonomy" id="476552"/>
    <lineage>
        <taxon>Bacteria</taxon>
        <taxon>Bacillati</taxon>
        <taxon>Actinomycetota</taxon>
        <taxon>Actinomycetes</taxon>
        <taxon>Kitasatosporales</taxon>
        <taxon>Streptomycetaceae</taxon>
        <taxon>Streptomyces</taxon>
    </lineage>
</organism>
<dbReference type="InterPro" id="IPR017871">
    <property type="entry name" value="ABC_transporter-like_CS"/>
</dbReference>
<gene>
    <name evidence="6" type="ORF">ACI2L5_24380</name>
</gene>
<feature type="domain" description="ABC transporter" evidence="5">
    <location>
        <begin position="8"/>
        <end position="233"/>
    </location>
</feature>
<keyword evidence="7" id="KW-1185">Reference proteome</keyword>
<dbReference type="EMBL" id="JBJDQH010000008">
    <property type="protein sequence ID" value="MFK4268051.1"/>
    <property type="molecule type" value="Genomic_DNA"/>
</dbReference>
<keyword evidence="4 6" id="KW-0067">ATP-binding</keyword>
<comment type="caution">
    <text evidence="6">The sequence shown here is derived from an EMBL/GenBank/DDBJ whole genome shotgun (WGS) entry which is preliminary data.</text>
</comment>
<dbReference type="InterPro" id="IPR027417">
    <property type="entry name" value="P-loop_NTPase"/>
</dbReference>
<evidence type="ECO:0000256" key="1">
    <source>
        <dbReference type="ARBA" id="ARBA00005417"/>
    </source>
</evidence>
<dbReference type="SMART" id="SM00382">
    <property type="entry name" value="AAA"/>
    <property type="match status" value="1"/>
</dbReference>
<dbReference type="Gene3D" id="3.40.50.300">
    <property type="entry name" value="P-loop containing nucleotide triphosphate hydrolases"/>
    <property type="match status" value="1"/>
</dbReference>
<sequence>MTQQAPVVTIHQLTKRYGDRVAVGDLTVEVPRGVVAGFIGPNGAGKTTTMAMLLGLVRPTSGNATVLGRSIHHPERYLGRVGALLEGPAMWPALTGVENLRVLARLGGHDERRIPEVIELVGLADRARDRYGRYSLGMKQRLGIAAALLGDPELLILDEPTNGLDPVGMIDMRDLIARIAAEGRTVLVSSHILNELEQVCDWLLIIEQGMLVYTGSAREFAGRTGNDILLVPADGADLPILADIVAAEGLEPKSDGSRLTVSIDHRDPRQMAASLNRAAFATGIVLAELTVHRPTLESTYLRLVEGDVA</sequence>
<evidence type="ECO:0000256" key="4">
    <source>
        <dbReference type="ARBA" id="ARBA00022840"/>
    </source>
</evidence>
<evidence type="ECO:0000313" key="6">
    <source>
        <dbReference type="EMBL" id="MFK4268051.1"/>
    </source>
</evidence>
<dbReference type="RefSeq" id="WP_358629757.1">
    <property type="nucleotide sequence ID" value="NZ_JBFAEV010000002.1"/>
</dbReference>
<evidence type="ECO:0000313" key="7">
    <source>
        <dbReference type="Proteomes" id="UP001620295"/>
    </source>
</evidence>